<dbReference type="Proteomes" id="UP000831607">
    <property type="component" value="Chromosome"/>
</dbReference>
<accession>A0ABY4APT0</accession>
<comment type="similarity">
    <text evidence="1 6">Belongs to the XseB family.</text>
</comment>
<keyword evidence="4 6" id="KW-0378">Hydrolase</keyword>
<evidence type="ECO:0000256" key="5">
    <source>
        <dbReference type="ARBA" id="ARBA00022839"/>
    </source>
</evidence>
<comment type="subcellular location">
    <subcellularLocation>
        <location evidence="6">Cytoplasm</location>
    </subcellularLocation>
</comment>
<evidence type="ECO:0000256" key="3">
    <source>
        <dbReference type="ARBA" id="ARBA00022722"/>
    </source>
</evidence>
<dbReference type="EC" id="3.1.11.6" evidence="6"/>
<sequence>MLASKQKGTDAEPGQAPGNFEQALAELEKIVASMESGEMSLEASMAAYERGVELARACQLQLQKAEQQVRVLEQDLLRPMESSQAQEDEG</sequence>
<dbReference type="Pfam" id="PF02609">
    <property type="entry name" value="Exonuc_VII_S"/>
    <property type="match status" value="1"/>
</dbReference>
<feature type="region of interest" description="Disordered" evidence="7">
    <location>
        <begin position="1"/>
        <end position="20"/>
    </location>
</feature>
<evidence type="ECO:0000256" key="4">
    <source>
        <dbReference type="ARBA" id="ARBA00022801"/>
    </source>
</evidence>
<comment type="catalytic activity">
    <reaction evidence="6">
        <text>Exonucleolytic cleavage in either 5'- to 3'- or 3'- to 5'-direction to yield nucleoside 5'-phosphates.</text>
        <dbReference type="EC" id="3.1.11.6"/>
    </reaction>
</comment>
<dbReference type="InterPro" id="IPR037004">
    <property type="entry name" value="Exonuc_VII_ssu_sf"/>
</dbReference>
<dbReference type="PIRSF" id="PIRSF006488">
    <property type="entry name" value="Exonuc_VII_S"/>
    <property type="match status" value="1"/>
</dbReference>
<keyword evidence="3 6" id="KW-0540">Nuclease</keyword>
<dbReference type="HAMAP" id="MF_00337">
    <property type="entry name" value="Exonuc_7_S"/>
    <property type="match status" value="1"/>
</dbReference>
<dbReference type="RefSeq" id="WP_243480059.1">
    <property type="nucleotide sequence ID" value="NZ_CP063982.1"/>
</dbReference>
<dbReference type="EMBL" id="CP063982">
    <property type="protein sequence ID" value="UOD51626.1"/>
    <property type="molecule type" value="Genomic_DNA"/>
</dbReference>
<keyword evidence="2 6" id="KW-0963">Cytoplasm</keyword>
<evidence type="ECO:0000313" key="8">
    <source>
        <dbReference type="EMBL" id="UOD51626.1"/>
    </source>
</evidence>
<evidence type="ECO:0000313" key="9">
    <source>
        <dbReference type="Proteomes" id="UP000831607"/>
    </source>
</evidence>
<dbReference type="PANTHER" id="PTHR34137">
    <property type="entry name" value="EXODEOXYRIBONUCLEASE 7 SMALL SUBUNIT"/>
    <property type="match status" value="1"/>
</dbReference>
<dbReference type="InterPro" id="IPR003761">
    <property type="entry name" value="Exonuc_VII_S"/>
</dbReference>
<proteinExistence type="inferred from homology"/>
<evidence type="ECO:0000256" key="1">
    <source>
        <dbReference type="ARBA" id="ARBA00009998"/>
    </source>
</evidence>
<evidence type="ECO:0000256" key="7">
    <source>
        <dbReference type="SAM" id="MobiDB-lite"/>
    </source>
</evidence>
<keyword evidence="5 6" id="KW-0269">Exonuclease</keyword>
<comment type="function">
    <text evidence="6">Bidirectionally degrades single-stranded DNA into large acid-insoluble oligonucleotides, which are then degraded further into small acid-soluble oligonucleotides.</text>
</comment>
<dbReference type="NCBIfam" id="TIGR01280">
    <property type="entry name" value="xseB"/>
    <property type="match status" value="1"/>
</dbReference>
<dbReference type="NCBIfam" id="NF002140">
    <property type="entry name" value="PRK00977.1-4"/>
    <property type="match status" value="1"/>
</dbReference>
<dbReference type="NCBIfam" id="NF002141">
    <property type="entry name" value="PRK00977.1-5"/>
    <property type="match status" value="1"/>
</dbReference>
<dbReference type="Gene3D" id="1.10.287.1040">
    <property type="entry name" value="Exonuclease VII, small subunit"/>
    <property type="match status" value="1"/>
</dbReference>
<comment type="subunit">
    <text evidence="6">Heterooligomer composed of large and small subunits.</text>
</comment>
<name>A0ABY4APT0_9BURK</name>
<gene>
    <name evidence="6" type="primary">xseB</name>
    <name evidence="8" type="ORF">DHf2319_08155</name>
</gene>
<reference evidence="8 9" key="1">
    <citation type="submission" date="2020-11" db="EMBL/GenBank/DDBJ databases">
        <title>Algicoccus daihaiensis sp.nov., isolated from Daihai Lake in Inner Mongolia.</title>
        <authorList>
            <person name="Kai J."/>
        </authorList>
    </citation>
    <scope>NUCLEOTIDE SEQUENCE [LARGE SCALE GENOMIC DNA]</scope>
    <source>
        <strain evidence="9">f23</strain>
    </source>
</reference>
<protein>
    <recommendedName>
        <fullName evidence="6">Exodeoxyribonuclease 7 small subunit</fullName>
        <ecNumber evidence="6">3.1.11.6</ecNumber>
    </recommendedName>
    <alternativeName>
        <fullName evidence="6">Exodeoxyribonuclease VII small subunit</fullName>
        <shortName evidence="6">Exonuclease VII small subunit</shortName>
    </alternativeName>
</protein>
<dbReference type="GO" id="GO:0008855">
    <property type="term" value="F:exodeoxyribonuclease VII activity"/>
    <property type="evidence" value="ECO:0007669"/>
    <property type="project" value="UniProtKB-EC"/>
</dbReference>
<keyword evidence="9" id="KW-1185">Reference proteome</keyword>
<dbReference type="SUPFAM" id="SSF116842">
    <property type="entry name" value="XseB-like"/>
    <property type="match status" value="1"/>
</dbReference>
<evidence type="ECO:0000256" key="6">
    <source>
        <dbReference type="HAMAP-Rule" id="MF_00337"/>
    </source>
</evidence>
<evidence type="ECO:0000256" key="2">
    <source>
        <dbReference type="ARBA" id="ARBA00022490"/>
    </source>
</evidence>
<organism evidence="8 9">
    <name type="scientific">Orrella daihaiensis</name>
    <dbReference type="NCBI Taxonomy" id="2782176"/>
    <lineage>
        <taxon>Bacteria</taxon>
        <taxon>Pseudomonadati</taxon>
        <taxon>Pseudomonadota</taxon>
        <taxon>Betaproteobacteria</taxon>
        <taxon>Burkholderiales</taxon>
        <taxon>Alcaligenaceae</taxon>
        <taxon>Orrella</taxon>
    </lineage>
</organism>
<dbReference type="PANTHER" id="PTHR34137:SF1">
    <property type="entry name" value="EXODEOXYRIBONUCLEASE 7 SMALL SUBUNIT"/>
    <property type="match status" value="1"/>
</dbReference>